<name>A0A839XRC3_9PSEU</name>
<dbReference type="Proteomes" id="UP000564573">
    <property type="component" value="Unassembled WGS sequence"/>
</dbReference>
<reference evidence="2 3" key="1">
    <citation type="submission" date="2020-08" db="EMBL/GenBank/DDBJ databases">
        <title>Sequencing the genomes of 1000 actinobacteria strains.</title>
        <authorList>
            <person name="Klenk H.-P."/>
        </authorList>
    </citation>
    <scope>NUCLEOTIDE SEQUENCE [LARGE SCALE GENOMIC DNA]</scope>
    <source>
        <strain evidence="2 3">DSM 45267</strain>
    </source>
</reference>
<dbReference type="Pfam" id="PF13577">
    <property type="entry name" value="SnoaL_4"/>
    <property type="match status" value="1"/>
</dbReference>
<dbReference type="AlphaFoldDB" id="A0A839XRC3"/>
<dbReference type="RefSeq" id="WP_183784306.1">
    <property type="nucleotide sequence ID" value="NZ_JACIBS010000001.1"/>
</dbReference>
<proteinExistence type="predicted"/>
<evidence type="ECO:0000313" key="2">
    <source>
        <dbReference type="EMBL" id="MBB3664539.1"/>
    </source>
</evidence>
<dbReference type="InterPro" id="IPR032710">
    <property type="entry name" value="NTF2-like_dom_sf"/>
</dbReference>
<evidence type="ECO:0000259" key="1">
    <source>
        <dbReference type="Pfam" id="PF13577"/>
    </source>
</evidence>
<evidence type="ECO:0000313" key="3">
    <source>
        <dbReference type="Proteomes" id="UP000564573"/>
    </source>
</evidence>
<feature type="domain" description="SnoaL-like" evidence="1">
    <location>
        <begin position="10"/>
        <end position="132"/>
    </location>
</feature>
<dbReference type="Gene3D" id="3.10.450.50">
    <property type="match status" value="1"/>
</dbReference>
<keyword evidence="3" id="KW-1185">Reference proteome</keyword>
<dbReference type="InterPro" id="IPR037401">
    <property type="entry name" value="SnoaL-like"/>
</dbReference>
<accession>A0A839XRC3</accession>
<dbReference type="SUPFAM" id="SSF54427">
    <property type="entry name" value="NTF2-like"/>
    <property type="match status" value="1"/>
</dbReference>
<protein>
    <recommendedName>
        <fullName evidence="1">SnoaL-like domain-containing protein</fullName>
    </recommendedName>
</protein>
<gene>
    <name evidence="2" type="ORF">FB384_003443</name>
</gene>
<sequence length="143" mass="15744">MNPISKTTARAETRAAAEQLLYAYAAAADELDIETLTELLSEAQVDFAGRAGTGAEFVASLFGDLFANAPRVRHLVSNVRVWEAVDTAGAISCSATCRYTRWRYEPQPELLSMGDYSALLTEANGQWSFQHFQVEPLWSAPPR</sequence>
<organism evidence="2 3">
    <name type="scientific">Prauserella sediminis</name>
    <dbReference type="NCBI Taxonomy" id="577680"/>
    <lineage>
        <taxon>Bacteria</taxon>
        <taxon>Bacillati</taxon>
        <taxon>Actinomycetota</taxon>
        <taxon>Actinomycetes</taxon>
        <taxon>Pseudonocardiales</taxon>
        <taxon>Pseudonocardiaceae</taxon>
        <taxon>Prauserella</taxon>
        <taxon>Prauserella salsuginis group</taxon>
    </lineage>
</organism>
<comment type="caution">
    <text evidence="2">The sequence shown here is derived from an EMBL/GenBank/DDBJ whole genome shotgun (WGS) entry which is preliminary data.</text>
</comment>
<dbReference type="EMBL" id="JACIBS010000001">
    <property type="protein sequence ID" value="MBB3664539.1"/>
    <property type="molecule type" value="Genomic_DNA"/>
</dbReference>